<keyword evidence="3" id="KW-0399">Innate immunity</keyword>
<evidence type="ECO:0000256" key="2">
    <source>
        <dbReference type="ARBA" id="ARBA00022490"/>
    </source>
</evidence>
<dbReference type="InterPro" id="IPR029071">
    <property type="entry name" value="Ubiquitin-like_domsf"/>
</dbReference>
<dbReference type="Pfam" id="PF00240">
    <property type="entry name" value="ubiquitin"/>
    <property type="match status" value="1"/>
</dbReference>
<keyword evidence="5" id="KW-0395">Inflammatory response</keyword>
<dbReference type="SUPFAM" id="SSF47986">
    <property type="entry name" value="DEATH domain"/>
    <property type="match status" value="1"/>
</dbReference>
<dbReference type="CDD" id="cd01671">
    <property type="entry name" value="CARD"/>
    <property type="match status" value="1"/>
</dbReference>
<dbReference type="Gene3D" id="1.10.533.10">
    <property type="entry name" value="Death Domain, Fas"/>
    <property type="match status" value="1"/>
</dbReference>
<keyword evidence="7" id="KW-0732">Signal</keyword>
<keyword evidence="11" id="KW-1185">Reference proteome</keyword>
<protein>
    <submittedName>
        <fullName evidence="12">Caspase recruitment domain-containing protein 8-like</fullName>
    </submittedName>
</protein>
<dbReference type="SUPFAM" id="SSF54236">
    <property type="entry name" value="Ubiquitin-like"/>
    <property type="match status" value="1"/>
</dbReference>
<reference evidence="12" key="1">
    <citation type="submission" date="2025-08" db="UniProtKB">
        <authorList>
            <consortium name="RefSeq"/>
        </authorList>
    </citation>
    <scope>IDENTIFICATION</scope>
    <source>
        <tissue evidence="12">Blood</tissue>
    </source>
</reference>
<feature type="domain" description="FIIND" evidence="10">
    <location>
        <begin position="226"/>
        <end position="508"/>
    </location>
</feature>
<feature type="region of interest" description="Disordered" evidence="6">
    <location>
        <begin position="193"/>
        <end position="214"/>
    </location>
</feature>
<accession>A0ABM4FEP5</accession>
<evidence type="ECO:0000313" key="11">
    <source>
        <dbReference type="Proteomes" id="UP001652627"/>
    </source>
</evidence>
<dbReference type="Pfam" id="PF13553">
    <property type="entry name" value="FIIND"/>
    <property type="match status" value="1"/>
</dbReference>
<feature type="signal peptide" evidence="7">
    <location>
        <begin position="1"/>
        <end position="16"/>
    </location>
</feature>
<evidence type="ECO:0000259" key="10">
    <source>
        <dbReference type="PROSITE" id="PS51830"/>
    </source>
</evidence>
<dbReference type="GeneID" id="106494503"/>
<dbReference type="InterPro" id="IPR011029">
    <property type="entry name" value="DEATH-like_dom_sf"/>
</dbReference>
<evidence type="ECO:0000256" key="4">
    <source>
        <dbReference type="ARBA" id="ARBA00022859"/>
    </source>
</evidence>
<feature type="domain" description="Ubiquitin-like" evidence="8">
    <location>
        <begin position="89"/>
        <end position="152"/>
    </location>
</feature>
<evidence type="ECO:0000256" key="7">
    <source>
        <dbReference type="SAM" id="SignalP"/>
    </source>
</evidence>
<dbReference type="Gene3D" id="3.10.20.90">
    <property type="entry name" value="Phosphatidylinositol 3-kinase Catalytic Subunit, Chain A, domain 1"/>
    <property type="match status" value="1"/>
</dbReference>
<evidence type="ECO:0000256" key="5">
    <source>
        <dbReference type="ARBA" id="ARBA00023198"/>
    </source>
</evidence>
<dbReference type="PROSITE" id="PS51830">
    <property type="entry name" value="FIIND"/>
    <property type="match status" value="1"/>
</dbReference>
<dbReference type="InterPro" id="IPR001315">
    <property type="entry name" value="CARD"/>
</dbReference>
<evidence type="ECO:0000259" key="8">
    <source>
        <dbReference type="PROSITE" id="PS50053"/>
    </source>
</evidence>
<dbReference type="PROSITE" id="PS50053">
    <property type="entry name" value="UBIQUITIN_2"/>
    <property type="match status" value="1"/>
</dbReference>
<proteinExistence type="predicted"/>
<dbReference type="Proteomes" id="UP001652627">
    <property type="component" value="Chromosome 17"/>
</dbReference>
<evidence type="ECO:0000256" key="3">
    <source>
        <dbReference type="ARBA" id="ARBA00022588"/>
    </source>
</evidence>
<feature type="compositionally biased region" description="Basic and acidic residues" evidence="6">
    <location>
        <begin position="202"/>
        <end position="214"/>
    </location>
</feature>
<dbReference type="RefSeq" id="XP_067163423.1">
    <property type="nucleotide sequence ID" value="XM_067307322.1"/>
</dbReference>
<dbReference type="InterPro" id="IPR000626">
    <property type="entry name" value="Ubiquitin-like_dom"/>
</dbReference>
<evidence type="ECO:0000256" key="6">
    <source>
        <dbReference type="SAM" id="MobiDB-lite"/>
    </source>
</evidence>
<dbReference type="Pfam" id="PF00619">
    <property type="entry name" value="CARD"/>
    <property type="match status" value="1"/>
</dbReference>
<dbReference type="SMART" id="SM00213">
    <property type="entry name" value="UBQ"/>
    <property type="match status" value="1"/>
</dbReference>
<feature type="chain" id="PRO_5045703853" evidence="7">
    <location>
        <begin position="17"/>
        <end position="597"/>
    </location>
</feature>
<comment type="subcellular location">
    <subcellularLocation>
        <location evidence="1">Cytoplasm</location>
        <location evidence="1">Cytosol</location>
    </subcellularLocation>
</comment>
<gene>
    <name evidence="12" type="primary">LOC106494503</name>
</gene>
<dbReference type="PANTHER" id="PTHR46985">
    <property type="entry name" value="NACHT, LRR AND PYD DOMAINS-CONTAINING PROTEIN 1"/>
    <property type="match status" value="1"/>
</dbReference>
<keyword evidence="2" id="KW-0963">Cytoplasm</keyword>
<name>A0ABM4FEP5_9AVES</name>
<dbReference type="Pfam" id="PF23679">
    <property type="entry name" value="UPA-FIIND"/>
    <property type="match status" value="1"/>
</dbReference>
<dbReference type="PROSITE" id="PS50209">
    <property type="entry name" value="CARD"/>
    <property type="match status" value="1"/>
</dbReference>
<evidence type="ECO:0000259" key="9">
    <source>
        <dbReference type="PROSITE" id="PS50209"/>
    </source>
</evidence>
<evidence type="ECO:0000256" key="1">
    <source>
        <dbReference type="ARBA" id="ARBA00004514"/>
    </source>
</evidence>
<dbReference type="InterPro" id="IPR025307">
    <property type="entry name" value="FIIND_dom"/>
</dbReference>
<keyword evidence="4" id="KW-0391">Immunity</keyword>
<dbReference type="InterPro" id="IPR051249">
    <property type="entry name" value="NLRP_Inflammasome"/>
</dbReference>
<evidence type="ECO:0000313" key="12">
    <source>
        <dbReference type="RefSeq" id="XP_067163423.1"/>
    </source>
</evidence>
<feature type="domain" description="CARD" evidence="9">
    <location>
        <begin position="514"/>
        <end position="597"/>
    </location>
</feature>
<dbReference type="PANTHER" id="PTHR46985:SF4">
    <property type="entry name" value="CASPASE RECRUITMENT DOMAIN-CONTAINING PROTEIN 8"/>
    <property type="match status" value="1"/>
</dbReference>
<sequence length="597" mass="66756">MSLVMSCPSCLATCLASEPLLGTLDGWISWEVTEAGVLRTKVQKSQQRAGPACSGELLASLGPPHAQTTGIRFSRWSAADTVEHQESTFLIHVRATDGTVTTERVHLDDTVEKLKARLSFFSDQLSLSYEGRELEDGKRLWDHGITPNCIIHETPGFVVFPGGDLVPQSMSFSRRWTKPAGIGEENLLSLFGPLTDDDSRNEEESKKELQLDSSPKESCLHPVREALPKVTPEMIQSSPEDDIYYRAHLPGAGSFQCSVTGLGFEVNSAVTIQYRYASWNEHLSAAAQEAWVVTGPLFHIKVQPEAVGAVHLPHFVCLAESVDVSNCRIAHFKSGKMTLKEPTKLNAFCAVLENPSFSLLGVLWRRLRSTLNLLPMHSLVLIFQQLSAANTTLHLYLIPDDNSVKQAIEKQEMNWNSKLIPKPSPFNPLFFGCSYQVSSTSHVVITPEPHLTFCYKSPKEQQPFIEIYIRNMAEEIWLHITDGRNGTLVWKASLRSGDINPPTSASRTLSGAAFMKMHKKELCYRMGRISPILLHLRDANVINSDEEEEVQSQSMSRKKNQALLQLVERKGSEAQEQLYKILRERDLFLVTDLEKSS</sequence>
<organism evidence="11 12">
    <name type="scientific">Apteryx mantelli</name>
    <name type="common">North Island brown kiwi</name>
    <dbReference type="NCBI Taxonomy" id="2696672"/>
    <lineage>
        <taxon>Eukaryota</taxon>
        <taxon>Metazoa</taxon>
        <taxon>Chordata</taxon>
        <taxon>Craniata</taxon>
        <taxon>Vertebrata</taxon>
        <taxon>Euteleostomi</taxon>
        <taxon>Archelosauria</taxon>
        <taxon>Archosauria</taxon>
        <taxon>Dinosauria</taxon>
        <taxon>Saurischia</taxon>
        <taxon>Theropoda</taxon>
        <taxon>Coelurosauria</taxon>
        <taxon>Aves</taxon>
        <taxon>Palaeognathae</taxon>
        <taxon>Apterygiformes</taxon>
        <taxon>Apterygidae</taxon>
        <taxon>Apteryx</taxon>
    </lineage>
</organism>